<organism evidence="1">
    <name type="scientific">Rhizophora mucronata</name>
    <name type="common">Asiatic mangrove</name>
    <dbReference type="NCBI Taxonomy" id="61149"/>
    <lineage>
        <taxon>Eukaryota</taxon>
        <taxon>Viridiplantae</taxon>
        <taxon>Streptophyta</taxon>
        <taxon>Embryophyta</taxon>
        <taxon>Tracheophyta</taxon>
        <taxon>Spermatophyta</taxon>
        <taxon>Magnoliopsida</taxon>
        <taxon>eudicotyledons</taxon>
        <taxon>Gunneridae</taxon>
        <taxon>Pentapetalae</taxon>
        <taxon>rosids</taxon>
        <taxon>fabids</taxon>
        <taxon>Malpighiales</taxon>
        <taxon>Rhizophoraceae</taxon>
        <taxon>Rhizophora</taxon>
    </lineage>
</organism>
<protein>
    <submittedName>
        <fullName evidence="1">Uncharacterized protein</fullName>
    </submittedName>
</protein>
<accession>A0A2P2R3I7</accession>
<evidence type="ECO:0000313" key="1">
    <source>
        <dbReference type="EMBL" id="MBX73793.1"/>
    </source>
</evidence>
<name>A0A2P2R3I7_RHIMU</name>
<sequence>MLIFATAKSKSRSKDPSFSTLLFSHGNG</sequence>
<proteinExistence type="predicted"/>
<dbReference type="EMBL" id="GGEC01093309">
    <property type="protein sequence ID" value="MBX73793.1"/>
    <property type="molecule type" value="Transcribed_RNA"/>
</dbReference>
<reference evidence="1" key="1">
    <citation type="submission" date="2018-02" db="EMBL/GenBank/DDBJ databases">
        <title>Rhizophora mucronata_Transcriptome.</title>
        <authorList>
            <person name="Meera S.P."/>
            <person name="Sreeshan A."/>
            <person name="Augustine A."/>
        </authorList>
    </citation>
    <scope>NUCLEOTIDE SEQUENCE</scope>
    <source>
        <tissue evidence="1">Leaf</tissue>
    </source>
</reference>
<dbReference type="AlphaFoldDB" id="A0A2P2R3I7"/>